<evidence type="ECO:0000313" key="2">
    <source>
        <dbReference type="Proteomes" id="UP000005713"/>
    </source>
</evidence>
<sequence>MQRPIVTLPPAFLRVLNVDWDIDWRETSLGDFNEGTTRTQFSGFPRWIGAPKVKLGRAQLGQWRAIRAMAQGRRGIYRIRMDDPAVFPISATGAGGTVIAQGKPSAAGNLFTNGRGWEYAPFALAAGDHAAGAEAIRVDVTSCNGFVPVVGQIMSHASWPFQVTYVRARGGAVFELGVQMPLRAAIAQGDILQLRGVGVFEAAESGMGRIDYDRSHRAMPELRFMEVPGR</sequence>
<keyword evidence="2" id="KW-1185">Reference proteome</keyword>
<evidence type="ECO:0000313" key="1">
    <source>
        <dbReference type="EMBL" id="EBA08952.1"/>
    </source>
</evidence>
<name>A3K206_SAGS3</name>
<dbReference type="OrthoDB" id="7858099at2"/>
<protein>
    <submittedName>
        <fullName evidence="1">Uncharacterized protein</fullName>
    </submittedName>
</protein>
<accession>A3K206</accession>
<dbReference type="RefSeq" id="WP_005857923.1">
    <property type="nucleotide sequence ID" value="NZ_AAYA01000004.1"/>
</dbReference>
<dbReference type="Proteomes" id="UP000005713">
    <property type="component" value="Unassembled WGS sequence"/>
</dbReference>
<gene>
    <name evidence="1" type="ORF">SSE37_04880</name>
</gene>
<dbReference type="EMBL" id="AAYA01000004">
    <property type="protein sequence ID" value="EBA08952.1"/>
    <property type="molecule type" value="Genomic_DNA"/>
</dbReference>
<organism evidence="1 2">
    <name type="scientific">Sagittula stellata (strain ATCC 700073 / DSM 11524 / E-37)</name>
    <dbReference type="NCBI Taxonomy" id="388399"/>
    <lineage>
        <taxon>Bacteria</taxon>
        <taxon>Pseudomonadati</taxon>
        <taxon>Pseudomonadota</taxon>
        <taxon>Alphaproteobacteria</taxon>
        <taxon>Rhodobacterales</taxon>
        <taxon>Roseobacteraceae</taxon>
        <taxon>Sagittula</taxon>
    </lineage>
</organism>
<dbReference type="eggNOG" id="ENOG5032T1Q">
    <property type="taxonomic scope" value="Bacteria"/>
</dbReference>
<reference evidence="1 2" key="1">
    <citation type="submission" date="2006-06" db="EMBL/GenBank/DDBJ databases">
        <authorList>
            <person name="Moran M.A."/>
            <person name="Ferriera S."/>
            <person name="Johnson J."/>
            <person name="Kravitz S."/>
            <person name="Beeson K."/>
            <person name="Sutton G."/>
            <person name="Rogers Y.-H."/>
            <person name="Friedman R."/>
            <person name="Frazier M."/>
            <person name="Venter J.C."/>
        </authorList>
    </citation>
    <scope>NUCLEOTIDE SEQUENCE [LARGE SCALE GENOMIC DNA]</scope>
    <source>
        <strain evidence="1 2">E-37</strain>
    </source>
</reference>
<proteinExistence type="predicted"/>
<comment type="caution">
    <text evidence="1">The sequence shown here is derived from an EMBL/GenBank/DDBJ whole genome shotgun (WGS) entry which is preliminary data.</text>
</comment>
<dbReference type="AlphaFoldDB" id="A3K206"/>